<feature type="domain" description="Reverse transcriptase zinc-binding" evidence="1">
    <location>
        <begin position="274"/>
        <end position="360"/>
    </location>
</feature>
<dbReference type="PANTHER" id="PTHR33116">
    <property type="entry name" value="REVERSE TRANSCRIPTASE ZINC-BINDING DOMAIN-CONTAINING PROTEIN-RELATED-RELATED"/>
    <property type="match status" value="1"/>
</dbReference>
<accession>A0AAX6IJI2</accession>
<evidence type="ECO:0000313" key="2">
    <source>
        <dbReference type="EMBL" id="KAJ6853103.1"/>
    </source>
</evidence>
<proteinExistence type="predicted"/>
<comment type="caution">
    <text evidence="2">The sequence shown here is derived from an EMBL/GenBank/DDBJ whole genome shotgun (WGS) entry which is preliminary data.</text>
</comment>
<name>A0AAX6IJI2_IRIPA</name>
<reference evidence="2" key="1">
    <citation type="journal article" date="2023" name="GigaByte">
        <title>Genome assembly of the bearded iris, Iris pallida Lam.</title>
        <authorList>
            <person name="Bruccoleri R.E."/>
            <person name="Oakeley E.J."/>
            <person name="Faust A.M.E."/>
            <person name="Altorfer M."/>
            <person name="Dessus-Babus S."/>
            <person name="Burckhardt D."/>
            <person name="Oertli M."/>
            <person name="Naumann U."/>
            <person name="Petersen F."/>
            <person name="Wong J."/>
        </authorList>
    </citation>
    <scope>NUCLEOTIDE SEQUENCE</scope>
    <source>
        <strain evidence="2">GSM-AAB239-AS_SAM_17_03QT</strain>
    </source>
</reference>
<dbReference type="Proteomes" id="UP001140949">
    <property type="component" value="Unassembled WGS sequence"/>
</dbReference>
<organism evidence="2 3">
    <name type="scientific">Iris pallida</name>
    <name type="common">Sweet iris</name>
    <dbReference type="NCBI Taxonomy" id="29817"/>
    <lineage>
        <taxon>Eukaryota</taxon>
        <taxon>Viridiplantae</taxon>
        <taxon>Streptophyta</taxon>
        <taxon>Embryophyta</taxon>
        <taxon>Tracheophyta</taxon>
        <taxon>Spermatophyta</taxon>
        <taxon>Magnoliopsida</taxon>
        <taxon>Liliopsida</taxon>
        <taxon>Asparagales</taxon>
        <taxon>Iridaceae</taxon>
        <taxon>Iridoideae</taxon>
        <taxon>Irideae</taxon>
        <taxon>Iris</taxon>
    </lineage>
</organism>
<dbReference type="InterPro" id="IPR026960">
    <property type="entry name" value="RVT-Znf"/>
</dbReference>
<keyword evidence="3" id="KW-1185">Reference proteome</keyword>
<dbReference type="PANTHER" id="PTHR33116:SF80">
    <property type="entry name" value="REVERSE TRANSCRIPTASE ZINC-BINDING DOMAIN-CONTAINING PROTEIN"/>
    <property type="match status" value="1"/>
</dbReference>
<reference evidence="2" key="2">
    <citation type="submission" date="2023-04" db="EMBL/GenBank/DDBJ databases">
        <authorList>
            <person name="Bruccoleri R.E."/>
            <person name="Oakeley E.J."/>
            <person name="Faust A.-M."/>
            <person name="Dessus-Babus S."/>
            <person name="Altorfer M."/>
            <person name="Burckhardt D."/>
            <person name="Oertli M."/>
            <person name="Naumann U."/>
            <person name="Petersen F."/>
            <person name="Wong J."/>
        </authorList>
    </citation>
    <scope>NUCLEOTIDE SEQUENCE</scope>
    <source>
        <strain evidence="2">GSM-AAB239-AS_SAM_17_03QT</strain>
        <tissue evidence="2">Leaf</tissue>
    </source>
</reference>
<sequence length="451" mass="52611">MDKWSQIMQIKRGQLPVRYLGLPLTINYARYTDCQGLLQQVQSKLEGWQSQLLSFGGRIELIRSVIYAIANYWMQAIYVPDKVIQKIKKLCTNFLWRGGLHTIGWEELARPVEEGGVGIRALHTLREVALYKLAWRLIEGDSLWAQWTINRYQKKSNFWVQGIDNNYSVTYKNILRMRPILKNRLERVIVDGNTTNLWFDPWLNHYNMVDRVGWPVFDLIGRDEPLSTLIQNHHWRAANRPIGLMFRIEIEDTHIHMDGTTDRWEWTGIIDGKFLYRDVYEMTWRRGPVVEWAEVVWTSGVAVKMKLCIYKAIRNRLLTRERLARIGVEVANMGCVLCGGGGIETREHLFFVCAFSSQVWQHCRRKSGLTGGQNSELTVIMEEIIQINDRRKDIFNSARIRLLSAVWHVWRERNRHIFEGIGISISGVINNLKADVLFMGKPTNSSRRPGI</sequence>
<evidence type="ECO:0000259" key="1">
    <source>
        <dbReference type="Pfam" id="PF13966"/>
    </source>
</evidence>
<gene>
    <name evidence="2" type="ORF">M6B38_251055</name>
</gene>
<protein>
    <recommendedName>
        <fullName evidence="1">Reverse transcriptase zinc-binding domain-containing protein</fullName>
    </recommendedName>
</protein>
<dbReference type="Pfam" id="PF13966">
    <property type="entry name" value="zf-RVT"/>
    <property type="match status" value="1"/>
</dbReference>
<evidence type="ECO:0000313" key="3">
    <source>
        <dbReference type="Proteomes" id="UP001140949"/>
    </source>
</evidence>
<dbReference type="EMBL" id="JANAVB010001000">
    <property type="protein sequence ID" value="KAJ6853103.1"/>
    <property type="molecule type" value="Genomic_DNA"/>
</dbReference>
<dbReference type="AlphaFoldDB" id="A0AAX6IJI2"/>